<protein>
    <submittedName>
        <fullName evidence="3">Putative hemolysin-like secreted salivary protein 3</fullName>
    </submittedName>
</protein>
<dbReference type="AlphaFoldDB" id="A0A023FCP8"/>
<feature type="region of interest" description="Disordered" evidence="1">
    <location>
        <begin position="223"/>
        <end position="252"/>
    </location>
</feature>
<name>A0A023FCP8_TRIIF</name>
<evidence type="ECO:0000313" key="3">
    <source>
        <dbReference type="EMBL" id="JAC18598.1"/>
    </source>
</evidence>
<evidence type="ECO:0000256" key="2">
    <source>
        <dbReference type="SAM" id="SignalP"/>
    </source>
</evidence>
<dbReference type="EMBL" id="GBBI01000114">
    <property type="protein sequence ID" value="JAC18598.1"/>
    <property type="molecule type" value="mRNA"/>
</dbReference>
<organism evidence="3">
    <name type="scientific">Triatoma infestans</name>
    <name type="common">Assassin bug</name>
    <dbReference type="NCBI Taxonomy" id="30076"/>
    <lineage>
        <taxon>Eukaryota</taxon>
        <taxon>Metazoa</taxon>
        <taxon>Ecdysozoa</taxon>
        <taxon>Arthropoda</taxon>
        <taxon>Hexapoda</taxon>
        <taxon>Insecta</taxon>
        <taxon>Pterygota</taxon>
        <taxon>Neoptera</taxon>
        <taxon>Paraneoptera</taxon>
        <taxon>Hemiptera</taxon>
        <taxon>Heteroptera</taxon>
        <taxon>Panheteroptera</taxon>
        <taxon>Cimicomorpha</taxon>
        <taxon>Reduviidae</taxon>
        <taxon>Triatominae</taxon>
        <taxon>Triatoma</taxon>
    </lineage>
</organism>
<proteinExistence type="evidence at transcript level"/>
<reference evidence="3" key="1">
    <citation type="journal article" date="2014" name="PLoS Negl. Trop. Dis.">
        <title>An updated insight into the Sialotranscriptome of Triatoma infestans: developmental stage and geographic variations.</title>
        <authorList>
            <person name="Schwarz A."/>
            <person name="Medrano-Mercado N."/>
            <person name="Schaub G.A."/>
            <person name="Struchiner C.J."/>
            <person name="Bargues M.D."/>
            <person name="Levy M.Z."/>
            <person name="Ribeiro J.M."/>
        </authorList>
    </citation>
    <scope>NUCLEOTIDE SEQUENCE</scope>
    <source>
        <strain evidence="3">Chile</strain>
        <tissue evidence="3">Salivary glands</tissue>
    </source>
</reference>
<feature type="chain" id="PRO_5001516378" evidence="2">
    <location>
        <begin position="19"/>
        <end position="271"/>
    </location>
</feature>
<sequence>MAIALLFFCSLLLATSLGQYGNDRTLNQVFGGVADVVNQGVEVAQEKTRLTTQLTSSAVEHGTNLGKMGVAAGTTLTSKGLGGVSDIGKQGLDLADTVVEILPGGEFVPTSYVTGAGKTALTVVNNIGQKGIKSTNSLGSEVLDKTKTITKITTGTVDNLSSAGTAITKETVSTAANAVANLLNTGVDAFRAFMPGGSTETNEILDIPEVNPKQPKIAEPIPENKIAEEVPPPPVVKPESEPNAIEPVPGPELESNGIISYISSGWSYLGG</sequence>
<accession>A0A023FCP8</accession>
<evidence type="ECO:0000256" key="1">
    <source>
        <dbReference type="SAM" id="MobiDB-lite"/>
    </source>
</evidence>
<keyword evidence="2" id="KW-0732">Signal</keyword>
<feature type="signal peptide" evidence="2">
    <location>
        <begin position="1"/>
        <end position="18"/>
    </location>
</feature>